<dbReference type="PANTHER" id="PTHR46811:SF1">
    <property type="entry name" value="COILED-COIL-HELIX-COILED-COIL-HELIX DOMAIN-CONTAINING PROTEIN 7"/>
    <property type="match status" value="1"/>
</dbReference>
<organism evidence="6 7">
    <name type="scientific">Favolaschia claudopus</name>
    <dbReference type="NCBI Taxonomy" id="2862362"/>
    <lineage>
        <taxon>Eukaryota</taxon>
        <taxon>Fungi</taxon>
        <taxon>Dikarya</taxon>
        <taxon>Basidiomycota</taxon>
        <taxon>Agaricomycotina</taxon>
        <taxon>Agaricomycetes</taxon>
        <taxon>Agaricomycetidae</taxon>
        <taxon>Agaricales</taxon>
        <taxon>Marasmiineae</taxon>
        <taxon>Mycenaceae</taxon>
        <taxon>Favolaschia</taxon>
    </lineage>
</organism>
<dbReference type="Gene3D" id="1.10.287.1130">
    <property type="entry name" value="CytochromE C oxidase copper chaperone"/>
    <property type="match status" value="1"/>
</dbReference>
<comment type="caution">
    <text evidence="6">The sequence shown here is derived from an EMBL/GenBank/DDBJ whole genome shotgun (WGS) entry which is preliminary data.</text>
</comment>
<dbReference type="SUPFAM" id="SSF47072">
    <property type="entry name" value="Cysteine alpha-hairpin motif"/>
    <property type="match status" value="1"/>
</dbReference>
<keyword evidence="4" id="KW-1015">Disulfide bond</keyword>
<protein>
    <recommendedName>
        <fullName evidence="8">Cytochrome c oxidase-assembly factor COX23, mitochondrial</fullName>
    </recommendedName>
</protein>
<comment type="subcellular location">
    <subcellularLocation>
        <location evidence="2">Mitochondrion intermembrane space</location>
    </subcellularLocation>
</comment>
<dbReference type="GO" id="GO:0005758">
    <property type="term" value="C:mitochondrial intermembrane space"/>
    <property type="evidence" value="ECO:0007669"/>
    <property type="project" value="UniProtKB-SubCell"/>
</dbReference>
<evidence type="ECO:0000256" key="3">
    <source>
        <dbReference type="ARBA" id="ARBA00023128"/>
    </source>
</evidence>
<evidence type="ECO:0000256" key="1">
    <source>
        <dbReference type="ARBA" id="ARBA00003875"/>
    </source>
</evidence>
<keyword evidence="7" id="KW-1185">Reference proteome</keyword>
<dbReference type="GO" id="GO:0033108">
    <property type="term" value="P:mitochondrial respiratory chain complex assembly"/>
    <property type="evidence" value="ECO:0007669"/>
    <property type="project" value="TreeGrafter"/>
</dbReference>
<dbReference type="AlphaFoldDB" id="A0AAW0AHW5"/>
<evidence type="ECO:0000313" key="6">
    <source>
        <dbReference type="EMBL" id="KAK7012276.1"/>
    </source>
</evidence>
<dbReference type="PROSITE" id="PS51808">
    <property type="entry name" value="CHCH"/>
    <property type="match status" value="1"/>
</dbReference>
<evidence type="ECO:0000256" key="4">
    <source>
        <dbReference type="ARBA" id="ARBA00023157"/>
    </source>
</evidence>
<feature type="compositionally biased region" description="Polar residues" evidence="5">
    <location>
        <begin position="1"/>
        <end position="11"/>
    </location>
</feature>
<comment type="function">
    <text evidence="1">Required for the assembly of cytochrome c oxidase.</text>
</comment>
<gene>
    <name evidence="6" type="ORF">R3P38DRAFT_3020469</name>
</gene>
<reference evidence="6 7" key="1">
    <citation type="journal article" date="2024" name="J Genomics">
        <title>Draft genome sequencing and assembly of Favolaschia claudopus CIRM-BRFM 2984 isolated from oak limbs.</title>
        <authorList>
            <person name="Navarro D."/>
            <person name="Drula E."/>
            <person name="Chaduli D."/>
            <person name="Cazenave R."/>
            <person name="Ahrendt S."/>
            <person name="Wang J."/>
            <person name="Lipzen A."/>
            <person name="Daum C."/>
            <person name="Barry K."/>
            <person name="Grigoriev I.V."/>
            <person name="Favel A."/>
            <person name="Rosso M.N."/>
            <person name="Martin F."/>
        </authorList>
    </citation>
    <scope>NUCLEOTIDE SEQUENCE [LARGE SCALE GENOMIC DNA]</scope>
    <source>
        <strain evidence="6 7">CIRM-BRFM 2984</strain>
    </source>
</reference>
<evidence type="ECO:0000313" key="7">
    <source>
        <dbReference type="Proteomes" id="UP001362999"/>
    </source>
</evidence>
<keyword evidence="3" id="KW-0496">Mitochondrion</keyword>
<evidence type="ECO:0000256" key="2">
    <source>
        <dbReference type="ARBA" id="ARBA00004569"/>
    </source>
</evidence>
<accession>A0AAW0AHW5</accession>
<proteinExistence type="predicted"/>
<dbReference type="EMBL" id="JAWWNJ010000066">
    <property type="protein sequence ID" value="KAK7012276.1"/>
    <property type="molecule type" value="Genomic_DNA"/>
</dbReference>
<feature type="region of interest" description="Disordered" evidence="5">
    <location>
        <begin position="1"/>
        <end position="33"/>
    </location>
</feature>
<evidence type="ECO:0008006" key="8">
    <source>
        <dbReference type="Google" id="ProtNLM"/>
    </source>
</evidence>
<dbReference type="InterPro" id="IPR051040">
    <property type="entry name" value="COX23"/>
</dbReference>
<dbReference type="Proteomes" id="UP001362999">
    <property type="component" value="Unassembled WGS sequence"/>
</dbReference>
<dbReference type="PANTHER" id="PTHR46811">
    <property type="entry name" value="COILED-COIL-HELIX-COILED-COIL-HELIX DOMAIN-CONTAINING PROTEIN 7"/>
    <property type="match status" value="1"/>
</dbReference>
<name>A0AAW0AHW5_9AGAR</name>
<dbReference type="InterPro" id="IPR009069">
    <property type="entry name" value="Cys_alpha_HP_mot_SF"/>
</dbReference>
<sequence length="88" mass="10303">MPNDTDNSSLPDPQDNVEPLDYKQQFQGRHPSQFVDPCEAASKASLKCMEQNDFDRNACMDYFHAYRECKAAWIERRKDDRRNGRTSD</sequence>
<evidence type="ECO:0000256" key="5">
    <source>
        <dbReference type="SAM" id="MobiDB-lite"/>
    </source>
</evidence>